<feature type="disulfide bond" evidence="11">
    <location>
        <begin position="543"/>
        <end position="552"/>
    </location>
</feature>
<dbReference type="FunFam" id="2.10.25.10:FF:000454">
    <property type="entry name" value="Laminin subunit alpha 1"/>
    <property type="match status" value="1"/>
</dbReference>
<dbReference type="GO" id="GO:0005886">
    <property type="term" value="C:plasma membrane"/>
    <property type="evidence" value="ECO:0007669"/>
    <property type="project" value="TreeGrafter"/>
</dbReference>
<feature type="domain" description="Ig-like" evidence="18">
    <location>
        <begin position="1191"/>
        <end position="1282"/>
    </location>
</feature>
<dbReference type="PANTHER" id="PTHR10075">
    <property type="entry name" value="BASIGIN RELATED"/>
    <property type="match status" value="1"/>
</dbReference>
<dbReference type="PROSITE" id="PS50068">
    <property type="entry name" value="LDLRA_2"/>
    <property type="match status" value="3"/>
</dbReference>
<evidence type="ECO:0000256" key="2">
    <source>
        <dbReference type="ARBA" id="ARBA00022525"/>
    </source>
</evidence>
<evidence type="ECO:0000313" key="21">
    <source>
        <dbReference type="Proteomes" id="UP001461498"/>
    </source>
</evidence>
<keyword evidence="6" id="KW-0084">Basement membrane</keyword>
<feature type="domain" description="EGF-like" evidence="16">
    <location>
        <begin position="2798"/>
        <end position="2839"/>
    </location>
</feature>
<feature type="domain" description="EGF-like" evidence="16">
    <location>
        <begin position="513"/>
        <end position="553"/>
    </location>
</feature>
<evidence type="ECO:0000259" key="16">
    <source>
        <dbReference type="PROSITE" id="PS50026"/>
    </source>
</evidence>
<dbReference type="SMART" id="SM00282">
    <property type="entry name" value="LamG"/>
    <property type="match status" value="3"/>
</dbReference>
<dbReference type="PROSITE" id="PS01186">
    <property type="entry name" value="EGF_2"/>
    <property type="match status" value="2"/>
</dbReference>
<accession>A0AAW1CQ54</accession>
<dbReference type="SUPFAM" id="SSF57424">
    <property type="entry name" value="LDL receptor-like module"/>
    <property type="match status" value="3"/>
</dbReference>
<keyword evidence="9 13" id="KW-0424">Laminin EGF-like domain</keyword>
<feature type="disulfide bond" evidence="12">
    <location>
        <begin position="10"/>
        <end position="28"/>
    </location>
</feature>
<feature type="disulfide bond" evidence="11">
    <location>
        <begin position="2766"/>
        <end position="2783"/>
    </location>
</feature>
<dbReference type="InterPro" id="IPR000034">
    <property type="entry name" value="Laminin_IV"/>
</dbReference>
<dbReference type="PROSITE" id="PS01248">
    <property type="entry name" value="EGF_LAM_1"/>
    <property type="match status" value="4"/>
</dbReference>
<dbReference type="InterPro" id="IPR036179">
    <property type="entry name" value="Ig-like_dom_sf"/>
</dbReference>
<dbReference type="SUPFAM" id="SSF49899">
    <property type="entry name" value="Concanavalin A-like lectins/glucanases"/>
    <property type="match status" value="3"/>
</dbReference>
<dbReference type="GO" id="GO:0005604">
    <property type="term" value="C:basement membrane"/>
    <property type="evidence" value="ECO:0007669"/>
    <property type="project" value="UniProtKB-SubCell"/>
</dbReference>
<feature type="disulfide bond" evidence="11">
    <location>
        <begin position="2829"/>
        <end position="2838"/>
    </location>
</feature>
<dbReference type="InterPro" id="IPR001791">
    <property type="entry name" value="Laminin_G"/>
</dbReference>
<dbReference type="SMART" id="SM00180">
    <property type="entry name" value="EGF_Lam"/>
    <property type="match status" value="6"/>
</dbReference>
<evidence type="ECO:0000256" key="13">
    <source>
        <dbReference type="PROSITE-ProRule" id="PRU00460"/>
    </source>
</evidence>
<gene>
    <name evidence="20" type="ORF">O3M35_001785</name>
</gene>
<evidence type="ECO:0000256" key="5">
    <source>
        <dbReference type="ARBA" id="ARBA00022737"/>
    </source>
</evidence>
<dbReference type="InterPro" id="IPR002049">
    <property type="entry name" value="LE_dom"/>
</dbReference>
<dbReference type="InterPro" id="IPR003598">
    <property type="entry name" value="Ig_sub2"/>
</dbReference>
<evidence type="ECO:0000256" key="6">
    <source>
        <dbReference type="ARBA" id="ARBA00022869"/>
    </source>
</evidence>
<dbReference type="InterPro" id="IPR007110">
    <property type="entry name" value="Ig-like_dom"/>
</dbReference>
<feature type="region of interest" description="Disordered" evidence="14">
    <location>
        <begin position="2203"/>
        <end position="2226"/>
    </location>
</feature>
<dbReference type="PROSITE" id="PS01209">
    <property type="entry name" value="LDLRA_1"/>
    <property type="match status" value="3"/>
</dbReference>
<dbReference type="PROSITE" id="PS50026">
    <property type="entry name" value="EGF_3"/>
    <property type="match status" value="5"/>
</dbReference>
<feature type="disulfide bond" evidence="12">
    <location>
        <begin position="65"/>
        <end position="80"/>
    </location>
</feature>
<comment type="caution">
    <text evidence="20">The sequence shown here is derived from an EMBL/GenBank/DDBJ whole genome shotgun (WGS) entry which is preliminary data.</text>
</comment>
<dbReference type="EMBL" id="JAPXFL010000010">
    <property type="protein sequence ID" value="KAK9500539.1"/>
    <property type="molecule type" value="Genomic_DNA"/>
</dbReference>
<dbReference type="PANTHER" id="PTHR10075:SF100">
    <property type="entry name" value="FASCICLIN-2"/>
    <property type="match status" value="1"/>
</dbReference>
<feature type="disulfide bond" evidence="12">
    <location>
        <begin position="3"/>
        <end position="15"/>
    </location>
</feature>
<dbReference type="InterPro" id="IPR002172">
    <property type="entry name" value="LDrepeatLR_classA_rpt"/>
</dbReference>
<feature type="domain" description="Laminin IV type A" evidence="19">
    <location>
        <begin position="598"/>
        <end position="774"/>
    </location>
</feature>
<feature type="disulfide bond" evidence="13">
    <location>
        <begin position="860"/>
        <end position="877"/>
    </location>
</feature>
<dbReference type="CDD" id="cd00112">
    <property type="entry name" value="LDLa"/>
    <property type="match status" value="2"/>
</dbReference>
<keyword evidence="5" id="KW-0677">Repeat</keyword>
<organism evidence="20 21">
    <name type="scientific">Rhynocoris fuscipes</name>
    <dbReference type="NCBI Taxonomy" id="488301"/>
    <lineage>
        <taxon>Eukaryota</taxon>
        <taxon>Metazoa</taxon>
        <taxon>Ecdysozoa</taxon>
        <taxon>Arthropoda</taxon>
        <taxon>Hexapoda</taxon>
        <taxon>Insecta</taxon>
        <taxon>Pterygota</taxon>
        <taxon>Neoptera</taxon>
        <taxon>Paraneoptera</taxon>
        <taxon>Hemiptera</taxon>
        <taxon>Heteroptera</taxon>
        <taxon>Panheteroptera</taxon>
        <taxon>Cimicomorpha</taxon>
        <taxon>Reduviidae</taxon>
        <taxon>Harpactorinae</taxon>
        <taxon>Harpactorini</taxon>
        <taxon>Rhynocoris</taxon>
    </lineage>
</organism>
<keyword evidence="7 11" id="KW-1015">Disulfide bond</keyword>
<name>A0AAW1CQ54_9HEMI</name>
<feature type="domain" description="Laminin IV type A" evidence="19">
    <location>
        <begin position="231"/>
        <end position="409"/>
    </location>
</feature>
<keyword evidence="10" id="KW-0393">Immunoglobulin domain</keyword>
<dbReference type="SMART" id="SM00181">
    <property type="entry name" value="EGF"/>
    <property type="match status" value="8"/>
</dbReference>
<feature type="domain" description="EGF-like" evidence="16">
    <location>
        <begin position="2497"/>
        <end position="2533"/>
    </location>
</feature>
<evidence type="ECO:0000256" key="11">
    <source>
        <dbReference type="PROSITE-ProRule" id="PRU00076"/>
    </source>
</evidence>
<evidence type="ECO:0000259" key="19">
    <source>
        <dbReference type="PROSITE" id="PS51115"/>
    </source>
</evidence>
<evidence type="ECO:0000313" key="20">
    <source>
        <dbReference type="EMBL" id="KAK9500537.1"/>
    </source>
</evidence>
<feature type="domain" description="Laminin EGF-like" evidence="17">
    <location>
        <begin position="858"/>
        <end position="908"/>
    </location>
</feature>
<feature type="domain" description="Ig-like" evidence="18">
    <location>
        <begin position="1763"/>
        <end position="1851"/>
    </location>
</feature>
<feature type="domain" description="Ig-like" evidence="18">
    <location>
        <begin position="2230"/>
        <end position="2312"/>
    </location>
</feature>
<comment type="caution">
    <text evidence="11">Lacks conserved residue(s) required for the propagation of feature annotation.</text>
</comment>
<dbReference type="Pfam" id="PF00057">
    <property type="entry name" value="Ldl_recept_a"/>
    <property type="match status" value="3"/>
</dbReference>
<feature type="domain" description="Ig-like" evidence="18">
    <location>
        <begin position="82"/>
        <end position="165"/>
    </location>
</feature>
<sequence length="3039" mass="337703">MRCEPNEFRCDNMKCIRQFWVCDGDDDCKDGSDERDCNLPPNGPCNGTEFRCQSGNQCIPRSFHCDKSRDCQDGSDETGCYPATPVRPPPPIRELTVGDDFRIECECSGNPVPTIIFRRNWAELPEKCRTTSRNGIGQLYCPNIEISDQGDYTCECQNSLTMLLVNPNTQLIVKTRGDVCPRGTFNELAVSPQDCIRCFCFGVATYCSSANFYVHQMPSPTYSLKFIYVARIGNGYVVTTENPRLTQFANRISDNVFNVRLQNQDSTDSCAYFMFPESYHRNQLKSYGGHIRYSAMVESPSYQITDCPDIIITGNNRTLVYRHTSPISRNGVLDVSARIMESNGWSMSRDAELFPATREDIMMVLENVDNILLKIQYYWGPGHIVNIQNISMETAGVRQGLTKAALVEHCTCPEGYTGLSCEKCDEGFHREGGPWLGRCTKAQQCVSGTYYDPRSGSCEPCACPLSQPLSNQFSRTCHLDSRMELVCDDCPPGYKGRRCEECEEGYTGNPFQPGDYCKQVTPEICNSAGSVSPYPDSSGYCECKANTEGRYCDQCKNNTFSLLSKNAEGCIYCFCMGITSQCESSNLYRDQIRTAFYSDVQNFKLISKDPNSTHTPYVDTIERALTYNEFEPKVYYWSLPEPFLGNKITSYGGNLQYKLRYVPIPGGQSSRNNAPDVELYSLNRLHLTHHSDIVVPPDQEVTITVPLLEQYWERSSDGGKSDRANFLMALADISAIYIKATYTTQTQLASLSSVIMDTASDRNTGQERALEVEECQCPNGYIGTSCEDCAPGYTRQDDGINLGTCDPCECGGYSSQCDPDNGYCFNCRDNRAGASCELCASGYRMIGERCVRTDESQCNCDRRGTSGGDEECIEGRCRCKTNVEGTRCDQCRPGTFHLTEENVKGCHECYCSGATSDCTSSNYYFSPLPLPVLDQNHGFSLTDINRTETIGGGFELNYPMNEIGFKPTRRFYGRRLFWSLPSAVTGDKVLSYGGTLTFTQNIVAPIRPSNTVKDYDVVLIGNGKTLAMTFAEPLDLSNRKQERSVKLIDGDEWVHIIPGTSYPAATREEMLQVLSNVEAILVRATIAPETTATYISDITMDVSRPARGGRPALDVEVCNCPPGYRGTSCQHCSDGYYKDYNKVCQPCQCNGHEESCSMNANYQVECICQPGWYGDRCELREDNTPGNTTDPSVTIIISIVPETPQQRDFSVGDVIRYQCRANSTLNRPIRINWSRDDGRLPAGRARDDGRGNLEIINAQESDSGTYICNADDGYRSQTKYVTIVVGERDPTYTVPKIRIIPDYVDVLEGEVIDIRCEANGYPTPNIEWRRYNDVPFNPNTIKQGGIIRIMSAEKSDEGQYECTAYNEAGVKNGSVQIYVRGSPTPSVSITPSKVRKLAGENLTLYCEVASNPDLRYHWSREGLSLPFNAEERQNTLTIIGLSTTDSGVYVCAVINDRTGRRIGSGKSYVEVESPIRPPRLSIKPDKQKVPQGDTAIMHCGPSSPGAKITWSKTGIDTKLPARAQIYGNELRIPYLQMTDRGVYICEVNEYGNIQKASAILDVDRREAPAIDIHPGNFTQVNVGTSVMLHCRAYKGIPTPKVTWFRRDRKEFPSNVYQNSNGVLRLNNIKLSDSGEYICRGENVMGYVEGSAQIVVLAPPEISIRPEGPTISLIIGDHLLLNCTATGVPPPSVNWITDDIAGVNIPRWTSDVGASLSYQVKEIMSVSREDEGTYTCVASNSAGSREKAVHVIVDDNSLYERPAPPTTSPPFTTGFEEFEVYTGDNSEVSCPIEPGGTSEWVRADDAPFPANVYDRDGVLHLRGITEADGGDYRCLRKNNRGNLINVVIARITVYPRPRVRLTPALQRVRPGSNPFIQCEAYGDPTARLEWYGADRDLPPHATVSNGRLTFHGIRMDDAGRYTCRATSSRGLAAEGSADVLVSNVPDPYSGSVRLIGDKIQNKTEGDTVYLQCTSDYPYTEIKWSRDRQELPINAVEQDNTLRIDSVRAEDSGTYTCTAILDNRPIASDRVDLIVSQICNWGMSPCMDGTCIPKERFCDGYPDCNDESDELDCRRRTTESTPSIYSQWRSREGYAYKGRGYPFTSRLRRSGAQGLQLRIEPSIDVVRAGDTVDLKCVNTGVIMSGYEWSKLNGRLLPNARTNNNYLRISDVTSENAGVYRCQVWAIDLEQPVTAEYTLTVQDYPYAEPSTTGRPGGDLGGPEYPESDDYNIPERDVQMQGARTVTANIGENIDLECDEGMEPPVTYEWTKRGNDFRNRGNRLEDGRLRFDSIRASDAGEYICRATNRQLSRDFPTVLVVRGTIPRFTQRSTSFIKLKAITDAFNKFTVDILFKPELPNGLILYNGQKDDGTGDFVSFGLRNGYPEFRFDMGSGSAQITADNPVILGEWVRVRLEKDRKLGSLQVNDGPKKTGTSPGRYQGLDLEQPLYLGSVPDFKRIQRSTGFDNGFVGCISRLSINGIERELPESPTVEWTNMELCDTCAESRCRNGAVCQETANMRGYVCICPKGMSGNDCERNGQACSEGTCGDGRCEDLGDAIKCHCNFGSEGPRCERKSHIRIPRFTKNSYLAFQNNFNDDGFKIELDVKPDDHSDGIILYAGENNDGSGNFISLVILNGGYELRVDSGSGPIVLRSDRRVIPGQWANIVIEMDSRELKLIVNGATSSRSVTPGDERNLRISGFIYIGGNAKWTMHPSVRVRDGFRGCVKSINVNGWVHDMKRVKEGENVGQCQGYSDRLEFERGPCPDRPCENGGVCHEESDQLTGECYCGNKNYSGRYCDLLLNRCDRTVNPCGGHGICVHDETSANKFKCQCLIGFKGDYCNGVTLLKTDVKFNGDGFMELPASLLPDENEVSIEMNIKTDVKNGLILWHGQNPEEDGRGKDFFAIAIVNGQVEVAYDLGGSPYVLRHPLHVDNNQVHSIQVKRSGQDTTLTVDNSTRHGSSLGLPSSLNANGNIYLGGLPKMDFMTGGRYSESYTGCIIKMKVQGSQMPLDLAALEVFTINVEGCPSDDDNEVDDYDGEYR</sequence>
<feature type="domain" description="EGF-like" evidence="16">
    <location>
        <begin position="2757"/>
        <end position="2796"/>
    </location>
</feature>
<feature type="domain" description="Ig-like" evidence="18">
    <location>
        <begin position="1856"/>
        <end position="1941"/>
    </location>
</feature>
<dbReference type="GO" id="GO:0007411">
    <property type="term" value="P:axon guidance"/>
    <property type="evidence" value="ECO:0007669"/>
    <property type="project" value="TreeGrafter"/>
</dbReference>
<dbReference type="CDD" id="cd00096">
    <property type="entry name" value="Ig"/>
    <property type="match status" value="1"/>
</dbReference>
<evidence type="ECO:0000256" key="10">
    <source>
        <dbReference type="ARBA" id="ARBA00023319"/>
    </source>
</evidence>
<feature type="domain" description="Laminin IV type A" evidence="19">
    <location>
        <begin position="934"/>
        <end position="1117"/>
    </location>
</feature>
<dbReference type="GO" id="GO:0048513">
    <property type="term" value="P:animal organ development"/>
    <property type="evidence" value="ECO:0007669"/>
    <property type="project" value="UniProtKB-ARBA"/>
</dbReference>
<keyword evidence="8" id="KW-0325">Glycoprotein</keyword>
<dbReference type="Gene3D" id="2.60.40.10">
    <property type="entry name" value="Immunoglobulins"/>
    <property type="match status" value="12"/>
</dbReference>
<feature type="domain" description="Laminin G" evidence="15">
    <location>
        <begin position="2575"/>
        <end position="2747"/>
    </location>
</feature>
<evidence type="ECO:0008006" key="22">
    <source>
        <dbReference type="Google" id="ProtNLM"/>
    </source>
</evidence>
<dbReference type="InterPro" id="IPR000742">
    <property type="entry name" value="EGF"/>
</dbReference>
<dbReference type="FunFam" id="2.10.25.10:FF:000090">
    <property type="entry name" value="laminin subunit alpha"/>
    <property type="match status" value="1"/>
</dbReference>
<feature type="disulfide bond" evidence="12">
    <location>
        <begin position="2056"/>
        <end position="2071"/>
    </location>
</feature>
<keyword evidence="11" id="KW-0245">EGF-like domain</keyword>
<dbReference type="Gene3D" id="4.10.400.10">
    <property type="entry name" value="Low-density Lipoprotein Receptor"/>
    <property type="match status" value="3"/>
</dbReference>
<keyword evidence="4" id="KW-0732">Signal</keyword>
<evidence type="ECO:0000256" key="9">
    <source>
        <dbReference type="ARBA" id="ARBA00023292"/>
    </source>
</evidence>
<evidence type="ECO:0000259" key="15">
    <source>
        <dbReference type="PROSITE" id="PS50025"/>
    </source>
</evidence>
<dbReference type="SMART" id="SM00281">
    <property type="entry name" value="LamB"/>
    <property type="match status" value="3"/>
</dbReference>
<dbReference type="EMBL" id="JAPXFL010000010">
    <property type="protein sequence ID" value="KAK9500537.1"/>
    <property type="molecule type" value="Genomic_DNA"/>
</dbReference>
<feature type="domain" description="Laminin G" evidence="15">
    <location>
        <begin position="2321"/>
        <end position="2499"/>
    </location>
</feature>
<feature type="domain" description="Laminin G" evidence="15">
    <location>
        <begin position="2845"/>
        <end position="3023"/>
    </location>
</feature>
<protein>
    <recommendedName>
        <fullName evidence="22">Basement membrane-specific heparan sulfate proteoglycan core protein</fullName>
    </recommendedName>
</protein>
<dbReference type="Pfam" id="PF00052">
    <property type="entry name" value="Laminin_B"/>
    <property type="match status" value="3"/>
</dbReference>
<dbReference type="InterPro" id="IPR003599">
    <property type="entry name" value="Ig_sub"/>
</dbReference>
<dbReference type="SMART" id="SM00409">
    <property type="entry name" value="IG"/>
    <property type="match status" value="12"/>
</dbReference>
<feature type="disulfide bond" evidence="11">
    <location>
        <begin position="2523"/>
        <end position="2532"/>
    </location>
</feature>
<dbReference type="SMART" id="SM00408">
    <property type="entry name" value="IGc2"/>
    <property type="match status" value="12"/>
</dbReference>
<dbReference type="GO" id="GO:0007156">
    <property type="term" value="P:homophilic cell adhesion via plasma membrane adhesion molecules"/>
    <property type="evidence" value="ECO:0007669"/>
    <property type="project" value="TreeGrafter"/>
</dbReference>
<feature type="domain" description="Ig-like" evidence="18">
    <location>
        <begin position="2100"/>
        <end position="2197"/>
    </location>
</feature>
<proteinExistence type="predicted"/>
<dbReference type="Pfam" id="PF02210">
    <property type="entry name" value="Laminin_G_2"/>
    <property type="match status" value="1"/>
</dbReference>
<dbReference type="PROSITE" id="PS50027">
    <property type="entry name" value="EGF_LAM_2"/>
    <property type="match status" value="1"/>
</dbReference>
<dbReference type="CDD" id="cd00055">
    <property type="entry name" value="EGF_Lam"/>
    <property type="match status" value="4"/>
</dbReference>
<dbReference type="Gene3D" id="2.10.25.10">
    <property type="entry name" value="Laminin"/>
    <property type="match status" value="5"/>
</dbReference>
<dbReference type="Pfam" id="PF00053">
    <property type="entry name" value="EGF_laminin"/>
    <property type="match status" value="7"/>
</dbReference>
<dbReference type="FunFam" id="4.10.400.10:FF:000113">
    <property type="entry name" value="Low-density lipoprotein receptor-related protein 8"/>
    <property type="match status" value="1"/>
</dbReference>
<dbReference type="FunFam" id="2.10.25.10:FF:000033">
    <property type="entry name" value="Laminin subunit alpha 2"/>
    <property type="match status" value="1"/>
</dbReference>
<feature type="domain" description="Ig-like" evidence="18">
    <location>
        <begin position="1659"/>
        <end position="1749"/>
    </location>
</feature>
<feature type="domain" description="Ig-like" evidence="18">
    <location>
        <begin position="1478"/>
        <end position="1561"/>
    </location>
</feature>
<dbReference type="InterPro" id="IPR036055">
    <property type="entry name" value="LDL_receptor-like_sf"/>
</dbReference>
<dbReference type="GO" id="GO:0030424">
    <property type="term" value="C:axon"/>
    <property type="evidence" value="ECO:0007669"/>
    <property type="project" value="TreeGrafter"/>
</dbReference>
<dbReference type="PRINTS" id="PR00261">
    <property type="entry name" value="LDLRECEPTOR"/>
</dbReference>
<dbReference type="InterPro" id="IPR009030">
    <property type="entry name" value="Growth_fac_rcpt_cys_sf"/>
</dbReference>
<dbReference type="InterPro" id="IPR013320">
    <property type="entry name" value="ConA-like_dom_sf"/>
</dbReference>
<dbReference type="PROSITE" id="PS51115">
    <property type="entry name" value="LAMININ_IVA"/>
    <property type="match status" value="3"/>
</dbReference>
<dbReference type="PROSITE" id="PS00022">
    <property type="entry name" value="EGF_1"/>
    <property type="match status" value="4"/>
</dbReference>
<feature type="disulfide bond" evidence="12">
    <location>
        <begin position="2044"/>
        <end position="2062"/>
    </location>
</feature>
<feature type="disulfide bond" evidence="11">
    <location>
        <begin position="2504"/>
        <end position="2521"/>
    </location>
</feature>
<comment type="subcellular location">
    <subcellularLocation>
        <location evidence="1">Secreted</location>
        <location evidence="1">Extracellular space</location>
        <location evidence="1">Extracellular matrix</location>
        <location evidence="1">Basement membrane</location>
    </subcellularLocation>
</comment>
<dbReference type="SMART" id="SM00192">
    <property type="entry name" value="LDLa"/>
    <property type="match status" value="3"/>
</dbReference>
<evidence type="ECO:0000259" key="18">
    <source>
        <dbReference type="PROSITE" id="PS50835"/>
    </source>
</evidence>
<evidence type="ECO:0000256" key="12">
    <source>
        <dbReference type="PROSITE-ProRule" id="PRU00124"/>
    </source>
</evidence>
<dbReference type="SUPFAM" id="SSF48726">
    <property type="entry name" value="Immunoglobulin"/>
    <property type="match status" value="12"/>
</dbReference>
<dbReference type="Pfam" id="PF13927">
    <property type="entry name" value="Ig_3"/>
    <property type="match status" value="11"/>
</dbReference>
<evidence type="ECO:0000256" key="14">
    <source>
        <dbReference type="SAM" id="MobiDB-lite"/>
    </source>
</evidence>
<feature type="domain" description="Ig-like" evidence="18">
    <location>
        <begin position="1295"/>
        <end position="1378"/>
    </location>
</feature>
<dbReference type="GO" id="GO:0070593">
    <property type="term" value="P:dendrite self-avoidance"/>
    <property type="evidence" value="ECO:0007669"/>
    <property type="project" value="TreeGrafter"/>
</dbReference>
<evidence type="ECO:0000256" key="7">
    <source>
        <dbReference type="ARBA" id="ARBA00023157"/>
    </source>
</evidence>
<feature type="domain" description="Ig-like" evidence="18">
    <location>
        <begin position="1568"/>
        <end position="1654"/>
    </location>
</feature>
<evidence type="ECO:0000256" key="8">
    <source>
        <dbReference type="ARBA" id="ARBA00023180"/>
    </source>
</evidence>
<dbReference type="Gene3D" id="2.170.300.10">
    <property type="entry name" value="Tie2 ligand-binding domain superfamily"/>
    <property type="match status" value="2"/>
</dbReference>
<feature type="domain" description="Ig-like" evidence="18">
    <location>
        <begin position="1385"/>
        <end position="1463"/>
    </location>
</feature>
<feature type="disulfide bond" evidence="12">
    <location>
        <begin position="22"/>
        <end position="37"/>
    </location>
</feature>
<keyword evidence="3" id="KW-0272">Extracellular matrix</keyword>
<dbReference type="Proteomes" id="UP001461498">
    <property type="component" value="Unassembled WGS sequence"/>
</dbReference>
<dbReference type="Pfam" id="PF00054">
    <property type="entry name" value="Laminin_G_1"/>
    <property type="match status" value="2"/>
</dbReference>
<evidence type="ECO:0000259" key="17">
    <source>
        <dbReference type="PROSITE" id="PS50027"/>
    </source>
</evidence>
<feature type="disulfide bond" evidence="13">
    <location>
        <begin position="879"/>
        <end position="888"/>
    </location>
</feature>
<feature type="disulfide bond" evidence="11">
    <location>
        <begin position="2560"/>
        <end position="2569"/>
    </location>
</feature>
<dbReference type="InterPro" id="IPR013783">
    <property type="entry name" value="Ig-like_fold"/>
</dbReference>
<keyword evidence="2" id="KW-0964">Secreted</keyword>
<dbReference type="PROSITE" id="PS50835">
    <property type="entry name" value="IG_LIKE"/>
    <property type="match status" value="12"/>
</dbReference>
<dbReference type="CDD" id="cd00110">
    <property type="entry name" value="LamG"/>
    <property type="match status" value="3"/>
</dbReference>
<dbReference type="Gene3D" id="2.60.120.200">
    <property type="match status" value="3"/>
</dbReference>
<dbReference type="SUPFAM" id="SSF57184">
    <property type="entry name" value="Growth factor receptor domain"/>
    <property type="match status" value="1"/>
</dbReference>
<feature type="disulfide bond" evidence="11">
    <location>
        <begin position="2539"/>
        <end position="2549"/>
    </location>
</feature>
<dbReference type="PROSITE" id="PS50025">
    <property type="entry name" value="LAM_G_DOMAIN"/>
    <property type="match status" value="3"/>
</dbReference>
<reference evidence="20 21" key="1">
    <citation type="submission" date="2022-12" db="EMBL/GenBank/DDBJ databases">
        <title>Chromosome-level genome assembly of true bugs.</title>
        <authorList>
            <person name="Ma L."/>
            <person name="Li H."/>
        </authorList>
    </citation>
    <scope>NUCLEOTIDE SEQUENCE [LARGE SCALE GENOMIC DNA]</scope>
    <source>
        <strain evidence="20">Lab_2022b</strain>
    </source>
</reference>
<dbReference type="InterPro" id="IPR023415">
    <property type="entry name" value="LDLR_class-A_CS"/>
</dbReference>
<dbReference type="SUPFAM" id="SSF57196">
    <property type="entry name" value="EGF/Laminin"/>
    <property type="match status" value="2"/>
</dbReference>
<evidence type="ECO:0000256" key="1">
    <source>
        <dbReference type="ARBA" id="ARBA00004302"/>
    </source>
</evidence>
<evidence type="ECO:0000256" key="3">
    <source>
        <dbReference type="ARBA" id="ARBA00022530"/>
    </source>
</evidence>
<dbReference type="GO" id="GO:0098632">
    <property type="term" value="F:cell-cell adhesion mediator activity"/>
    <property type="evidence" value="ECO:0007669"/>
    <property type="project" value="TreeGrafter"/>
</dbReference>
<keyword evidence="21" id="KW-1185">Reference proteome</keyword>
<feature type="domain" description="Ig-like" evidence="18">
    <location>
        <begin position="1946"/>
        <end position="2025"/>
    </location>
</feature>
<dbReference type="CDD" id="cd00054">
    <property type="entry name" value="EGF_CA"/>
    <property type="match status" value="2"/>
</dbReference>
<feature type="domain" description="EGF-like" evidence="16">
    <location>
        <begin position="2535"/>
        <end position="2570"/>
    </location>
</feature>
<feature type="disulfide bond" evidence="12">
    <location>
        <begin position="2037"/>
        <end position="2049"/>
    </location>
</feature>
<evidence type="ECO:0000256" key="4">
    <source>
        <dbReference type="ARBA" id="ARBA00022729"/>
    </source>
</evidence>